<comment type="caution">
    <text evidence="6">The sequence shown here is derived from an EMBL/GenBank/DDBJ whole genome shotgun (WGS) entry which is preliminary data.</text>
</comment>
<dbReference type="GO" id="GO:0006302">
    <property type="term" value="P:double-strand break repair"/>
    <property type="evidence" value="ECO:0007669"/>
    <property type="project" value="TreeGrafter"/>
</dbReference>
<evidence type="ECO:0000259" key="5">
    <source>
        <dbReference type="PROSITE" id="PS51194"/>
    </source>
</evidence>
<dbReference type="Gene3D" id="3.40.50.300">
    <property type="entry name" value="P-loop containing nucleotide triphosphate hydrolases"/>
    <property type="match status" value="2"/>
</dbReference>
<evidence type="ECO:0000256" key="2">
    <source>
        <dbReference type="ARBA" id="ARBA00022840"/>
    </source>
</evidence>
<sequence>MKFASFLYEGQTLLVPEKLSSKEVIVDSPVASISQIPYWDTPPVTPSFTYSKQIQRYLSGKQLLLEELPFSINTIYEHYLNGYITFVKPINQLNERFYCTRCGNDKANLFASFLCARCDRECMYCRNCIMMKRISQCTPLVEWVGPEMLFGNEDYKMEWNGKLSKGQKTAADLFVKCIGSREKLLIWAVCGAGKTEVLFEGISEALSKGQSICLAAPRTDVVIELAPRIKKAFPMVEVVSLHGGSEELQERGQIVISTTHQLLRFNNHFDLMIVDEVDAFPYSIDDSLKFAVLKAGKNDATVAYLSATPDKDLRNKADVGEITSVRIPARYHGLPLPVPAFRWCGNWRKHLKRGAIPEQVNNWLTEQIAKNSQVFLFVPSVNLLESVFDSVKLKLQNVETVHAEDPGRHEKVKRFREGKTCVLITTTILERGITVSNVSVGVLGAEDNIFTESALVQISGRAGRSADYPTGDVVFFHYGKTSSMIGAENHIQSMNEEAKRKGWIS</sequence>
<dbReference type="SUPFAM" id="SSF52540">
    <property type="entry name" value="P-loop containing nucleoside triphosphate hydrolases"/>
    <property type="match status" value="1"/>
</dbReference>
<protein>
    <submittedName>
        <fullName evidence="6">DNA/RNA helicase</fullName>
    </submittedName>
</protein>
<keyword evidence="6" id="KW-0347">Helicase</keyword>
<dbReference type="AlphaFoldDB" id="A0A5R9FA31"/>
<evidence type="ECO:0000313" key="7">
    <source>
        <dbReference type="Proteomes" id="UP000308230"/>
    </source>
</evidence>
<dbReference type="GO" id="GO:0043138">
    <property type="term" value="F:3'-5' DNA helicase activity"/>
    <property type="evidence" value="ECO:0007669"/>
    <property type="project" value="TreeGrafter"/>
</dbReference>
<proteinExistence type="predicted"/>
<dbReference type="InterPro" id="IPR006935">
    <property type="entry name" value="Helicase/UvrB_N"/>
</dbReference>
<dbReference type="InterPro" id="IPR001650">
    <property type="entry name" value="Helicase_C-like"/>
</dbReference>
<feature type="domain" description="Helicase ATP-binding" evidence="4">
    <location>
        <begin position="175"/>
        <end position="327"/>
    </location>
</feature>
<keyword evidence="3" id="KW-0238">DNA-binding</keyword>
<dbReference type="InterPro" id="IPR014001">
    <property type="entry name" value="Helicase_ATP-bd"/>
</dbReference>
<evidence type="ECO:0000313" key="6">
    <source>
        <dbReference type="EMBL" id="TLS38508.1"/>
    </source>
</evidence>
<gene>
    <name evidence="6" type="ORF">FCL54_05045</name>
</gene>
<keyword evidence="2" id="KW-0067">ATP-binding</keyword>
<evidence type="ECO:0000259" key="4">
    <source>
        <dbReference type="PROSITE" id="PS51192"/>
    </source>
</evidence>
<evidence type="ECO:0000256" key="3">
    <source>
        <dbReference type="ARBA" id="ARBA00023125"/>
    </source>
</evidence>
<dbReference type="GO" id="GO:0005524">
    <property type="term" value="F:ATP binding"/>
    <property type="evidence" value="ECO:0007669"/>
    <property type="project" value="UniProtKB-KW"/>
</dbReference>
<dbReference type="RefSeq" id="WP_138123855.1">
    <property type="nucleotide sequence ID" value="NZ_SWLG01000003.1"/>
</dbReference>
<dbReference type="SMART" id="SM00490">
    <property type="entry name" value="HELICc"/>
    <property type="match status" value="1"/>
</dbReference>
<dbReference type="Pfam" id="PF00271">
    <property type="entry name" value="Helicase_C"/>
    <property type="match status" value="1"/>
</dbReference>
<dbReference type="GO" id="GO:0016787">
    <property type="term" value="F:hydrolase activity"/>
    <property type="evidence" value="ECO:0007669"/>
    <property type="project" value="InterPro"/>
</dbReference>
<name>A0A5R9FA31_9BACL</name>
<dbReference type="PROSITE" id="PS51192">
    <property type="entry name" value="HELICASE_ATP_BIND_1"/>
    <property type="match status" value="1"/>
</dbReference>
<keyword evidence="1" id="KW-0547">Nucleotide-binding</keyword>
<dbReference type="InterPro" id="IPR027417">
    <property type="entry name" value="P-loop_NTPase"/>
</dbReference>
<dbReference type="Pfam" id="PF04851">
    <property type="entry name" value="ResIII"/>
    <property type="match status" value="1"/>
</dbReference>
<feature type="domain" description="Helicase C-terminal" evidence="5">
    <location>
        <begin position="359"/>
        <end position="502"/>
    </location>
</feature>
<reference evidence="6 7" key="1">
    <citation type="submission" date="2019-04" db="EMBL/GenBank/DDBJ databases">
        <title>Bacillus caeni sp. nov., a bacterium isolated from mangrove sediment.</title>
        <authorList>
            <person name="Huang H."/>
            <person name="Mo K."/>
            <person name="Hu Y."/>
        </authorList>
    </citation>
    <scope>NUCLEOTIDE SEQUENCE [LARGE SCALE GENOMIC DNA]</scope>
    <source>
        <strain evidence="6 7">HB172195</strain>
    </source>
</reference>
<dbReference type="PROSITE" id="PS51194">
    <property type="entry name" value="HELICASE_CTER"/>
    <property type="match status" value="1"/>
</dbReference>
<dbReference type="PANTHER" id="PTHR30580:SF1">
    <property type="entry name" value="COMF OPERON PROTEIN 1"/>
    <property type="match status" value="1"/>
</dbReference>
<dbReference type="GO" id="GO:0003677">
    <property type="term" value="F:DNA binding"/>
    <property type="evidence" value="ECO:0007669"/>
    <property type="project" value="UniProtKB-KW"/>
</dbReference>
<dbReference type="SMART" id="SM00487">
    <property type="entry name" value="DEXDc"/>
    <property type="match status" value="1"/>
</dbReference>
<keyword evidence="7" id="KW-1185">Reference proteome</keyword>
<dbReference type="GO" id="GO:0006270">
    <property type="term" value="P:DNA replication initiation"/>
    <property type="evidence" value="ECO:0007669"/>
    <property type="project" value="TreeGrafter"/>
</dbReference>
<dbReference type="PANTHER" id="PTHR30580">
    <property type="entry name" value="PRIMOSOMAL PROTEIN N"/>
    <property type="match status" value="1"/>
</dbReference>
<accession>A0A5R9FA31</accession>
<organism evidence="6 7">
    <name type="scientific">Exobacillus caeni</name>
    <dbReference type="NCBI Taxonomy" id="2574798"/>
    <lineage>
        <taxon>Bacteria</taxon>
        <taxon>Bacillati</taxon>
        <taxon>Bacillota</taxon>
        <taxon>Bacilli</taxon>
        <taxon>Bacillales</taxon>
        <taxon>Guptibacillaceae</taxon>
        <taxon>Exobacillus</taxon>
    </lineage>
</organism>
<dbReference type="OrthoDB" id="2077914at2"/>
<evidence type="ECO:0000256" key="1">
    <source>
        <dbReference type="ARBA" id="ARBA00022741"/>
    </source>
</evidence>
<keyword evidence="6" id="KW-0378">Hydrolase</keyword>
<dbReference type="EMBL" id="SWLG01000003">
    <property type="protein sequence ID" value="TLS38508.1"/>
    <property type="molecule type" value="Genomic_DNA"/>
</dbReference>
<dbReference type="Proteomes" id="UP000308230">
    <property type="component" value="Unassembled WGS sequence"/>
</dbReference>
<dbReference type="GO" id="GO:0006310">
    <property type="term" value="P:DNA recombination"/>
    <property type="evidence" value="ECO:0007669"/>
    <property type="project" value="TreeGrafter"/>
</dbReference>